<dbReference type="AlphaFoldDB" id="A0A3P3D791"/>
<keyword evidence="1" id="KW-0812">Transmembrane</keyword>
<evidence type="ECO:0000256" key="1">
    <source>
        <dbReference type="SAM" id="Phobius"/>
    </source>
</evidence>
<dbReference type="Proteomes" id="UP000282125">
    <property type="component" value="Unassembled WGS sequence"/>
</dbReference>
<organism evidence="2 3">
    <name type="scientific">Falsigemmobacter faecalis</name>
    <dbReference type="NCBI Taxonomy" id="2488730"/>
    <lineage>
        <taxon>Bacteria</taxon>
        <taxon>Pseudomonadati</taxon>
        <taxon>Pseudomonadota</taxon>
        <taxon>Alphaproteobacteria</taxon>
        <taxon>Rhodobacterales</taxon>
        <taxon>Paracoccaceae</taxon>
        <taxon>Falsigemmobacter</taxon>
    </lineage>
</organism>
<proteinExistence type="predicted"/>
<evidence type="ECO:0000313" key="2">
    <source>
        <dbReference type="EMBL" id="RRH70031.1"/>
    </source>
</evidence>
<evidence type="ECO:0000313" key="3">
    <source>
        <dbReference type="Proteomes" id="UP000282125"/>
    </source>
</evidence>
<dbReference type="RefSeq" id="WP_124966492.1">
    <property type="nucleotide sequence ID" value="NZ_RRAZ01000038.1"/>
</dbReference>
<comment type="caution">
    <text evidence="2">The sequence shown here is derived from an EMBL/GenBank/DDBJ whole genome shotgun (WGS) entry which is preliminary data.</text>
</comment>
<keyword evidence="3" id="KW-1185">Reference proteome</keyword>
<keyword evidence="1" id="KW-0472">Membrane</keyword>
<dbReference type="EMBL" id="RRAZ01000038">
    <property type="protein sequence ID" value="RRH70031.1"/>
    <property type="molecule type" value="Genomic_DNA"/>
</dbReference>
<feature type="transmembrane region" description="Helical" evidence="1">
    <location>
        <begin position="76"/>
        <end position="96"/>
    </location>
</feature>
<sequence>MRADLIDRAALIRTLQESRDAITSIDQTGEKKAIADLIAAGISASIHTVQEQPSAAKRSLLDAGAEQHATIETPEWWIGVAGAMLLAFGALGTWFLA</sequence>
<keyword evidence="1" id="KW-1133">Transmembrane helix</keyword>
<name>A0A3P3D791_9RHOB</name>
<accession>A0A3P3D791</accession>
<reference evidence="2 3" key="1">
    <citation type="submission" date="2018-11" db="EMBL/GenBank/DDBJ databases">
        <title>Gemmobacter sp. nov., YIM 102744-1 draft genome.</title>
        <authorList>
            <person name="Li G."/>
            <person name="Jiang Y."/>
        </authorList>
    </citation>
    <scope>NUCLEOTIDE SEQUENCE [LARGE SCALE GENOMIC DNA]</scope>
    <source>
        <strain evidence="2 3">YIM 102744-1</strain>
    </source>
</reference>
<protein>
    <submittedName>
        <fullName evidence="2">Uncharacterized protein</fullName>
    </submittedName>
</protein>
<gene>
    <name evidence="2" type="ORF">EG244_17630</name>
</gene>